<dbReference type="Gene3D" id="2.60.40.10">
    <property type="entry name" value="Immunoglobulins"/>
    <property type="match status" value="1"/>
</dbReference>
<name>A0A7J8HWK1_ROUAE</name>
<keyword evidence="1" id="KW-0175">Coiled coil</keyword>
<dbReference type="EMBL" id="JACASE010000004">
    <property type="protein sequence ID" value="KAF6476687.1"/>
    <property type="molecule type" value="Genomic_DNA"/>
</dbReference>
<proteinExistence type="predicted"/>
<dbReference type="PROSITE" id="PS51262">
    <property type="entry name" value="COS"/>
    <property type="match status" value="1"/>
</dbReference>
<sequence>MEFNILKNSFKADKEAKRKEIRNGFLKLRNILQEKEKLIMEQVENLEVSRQKEIEKYVQVTTMKVNEMDGLIAYSKEALKETGQVAFLQSAKILVEQIEDGIQSTYRPDPQLRLHSLHCMPLDFAELSNAIHDLFPTGPKKVCSSGDSLPAPYPIHSEMMMARKVTFSTHSFDNHEIYQRSTSLLSFNTTGNEKAKMGLEANGRAQSAAPAKPTDGLYTYWSAGAETRSVQNSGSFHNWYSFNDGSVKTPGPIVIYQTLVYPRAAKVYWTCPMEDVDSFEMEFYELITSPPNNVRTELCGQIRDIMQQSLELHNLTPNTEYLFKVRAINDNGPGQWSDICKVVTPDGHGKNRAKWGLLKNIQSALQKRF</sequence>
<evidence type="ECO:0000259" key="2">
    <source>
        <dbReference type="PROSITE" id="PS50853"/>
    </source>
</evidence>
<dbReference type="InterPro" id="IPR003961">
    <property type="entry name" value="FN3_dom"/>
</dbReference>
<feature type="domain" description="COS" evidence="3">
    <location>
        <begin position="79"/>
        <end position="137"/>
    </location>
</feature>
<reference evidence="4 5" key="1">
    <citation type="journal article" date="2020" name="Nature">
        <title>Six reference-quality genomes reveal evolution of bat adaptations.</title>
        <authorList>
            <person name="Jebb D."/>
            <person name="Huang Z."/>
            <person name="Pippel M."/>
            <person name="Hughes G.M."/>
            <person name="Lavrichenko K."/>
            <person name="Devanna P."/>
            <person name="Winkler S."/>
            <person name="Jermiin L.S."/>
            <person name="Skirmuntt E.C."/>
            <person name="Katzourakis A."/>
            <person name="Burkitt-Gray L."/>
            <person name="Ray D.A."/>
            <person name="Sullivan K.A.M."/>
            <person name="Roscito J.G."/>
            <person name="Kirilenko B.M."/>
            <person name="Davalos L.M."/>
            <person name="Corthals A.P."/>
            <person name="Power M.L."/>
            <person name="Jones G."/>
            <person name="Ransome R.D."/>
            <person name="Dechmann D.K.N."/>
            <person name="Locatelli A.G."/>
            <person name="Puechmaille S.J."/>
            <person name="Fedrigo O."/>
            <person name="Jarvis E.D."/>
            <person name="Hiller M."/>
            <person name="Vernes S.C."/>
            <person name="Myers E.W."/>
            <person name="Teeling E.C."/>
        </authorList>
    </citation>
    <scope>NUCLEOTIDE SEQUENCE [LARGE SCALE GENOMIC DNA]</scope>
    <source>
        <strain evidence="4">MRouAeg1</strain>
        <tissue evidence="4">Muscle</tissue>
    </source>
</reference>
<keyword evidence="5" id="KW-1185">Reference proteome</keyword>
<dbReference type="InterPro" id="IPR013783">
    <property type="entry name" value="Ig-like_fold"/>
</dbReference>
<evidence type="ECO:0000259" key="3">
    <source>
        <dbReference type="PROSITE" id="PS51262"/>
    </source>
</evidence>
<organism evidence="4 5">
    <name type="scientific">Rousettus aegyptiacus</name>
    <name type="common">Egyptian fruit bat</name>
    <name type="synonym">Pteropus aegyptiacus</name>
    <dbReference type="NCBI Taxonomy" id="9407"/>
    <lineage>
        <taxon>Eukaryota</taxon>
        <taxon>Metazoa</taxon>
        <taxon>Chordata</taxon>
        <taxon>Craniata</taxon>
        <taxon>Vertebrata</taxon>
        <taxon>Euteleostomi</taxon>
        <taxon>Mammalia</taxon>
        <taxon>Eutheria</taxon>
        <taxon>Laurasiatheria</taxon>
        <taxon>Chiroptera</taxon>
        <taxon>Yinpterochiroptera</taxon>
        <taxon>Pteropodoidea</taxon>
        <taxon>Pteropodidae</taxon>
        <taxon>Rousettinae</taxon>
        <taxon>Rousettus</taxon>
    </lineage>
</organism>
<dbReference type="InterPro" id="IPR036116">
    <property type="entry name" value="FN3_sf"/>
</dbReference>
<dbReference type="CDD" id="cd00063">
    <property type="entry name" value="FN3"/>
    <property type="match status" value="1"/>
</dbReference>
<dbReference type="InterPro" id="IPR017903">
    <property type="entry name" value="COS_domain"/>
</dbReference>
<dbReference type="PROSITE" id="PS50853">
    <property type="entry name" value="FN3"/>
    <property type="match status" value="1"/>
</dbReference>
<dbReference type="PANTHER" id="PTHR24099:SF11">
    <property type="entry name" value="FIBRONECTIN TYPE III DOMAIN-CONTAINING 3BA-RELATED"/>
    <property type="match status" value="1"/>
</dbReference>
<dbReference type="SMART" id="SM00060">
    <property type="entry name" value="FN3"/>
    <property type="match status" value="1"/>
</dbReference>
<dbReference type="AlphaFoldDB" id="A0A7J8HWK1"/>
<comment type="caution">
    <text evidence="4">The sequence shown here is derived from an EMBL/GenBank/DDBJ whole genome shotgun (WGS) entry which is preliminary data.</text>
</comment>
<gene>
    <name evidence="4" type="ORF">HJG63_019869</name>
</gene>
<feature type="domain" description="Fibronectin type-III" evidence="2">
    <location>
        <begin position="249"/>
        <end position="347"/>
    </location>
</feature>
<accession>A0A7J8HWK1</accession>
<dbReference type="Proteomes" id="UP000593571">
    <property type="component" value="Unassembled WGS sequence"/>
</dbReference>
<protein>
    <submittedName>
        <fullName evidence="4">Tripartite motif containing 42</fullName>
    </submittedName>
</protein>
<dbReference type="InterPro" id="IPR050617">
    <property type="entry name" value="E3_ligase_FN3/SPRY"/>
</dbReference>
<evidence type="ECO:0000313" key="4">
    <source>
        <dbReference type="EMBL" id="KAF6476687.1"/>
    </source>
</evidence>
<evidence type="ECO:0000256" key="1">
    <source>
        <dbReference type="ARBA" id="ARBA00023054"/>
    </source>
</evidence>
<evidence type="ECO:0000313" key="5">
    <source>
        <dbReference type="Proteomes" id="UP000593571"/>
    </source>
</evidence>
<dbReference type="Pfam" id="PF00041">
    <property type="entry name" value="fn3"/>
    <property type="match status" value="1"/>
</dbReference>
<dbReference type="PANTHER" id="PTHR24099">
    <property type="entry name" value="E3 UBIQUITIN-PROTEIN LIGASE TRIM36-RELATED"/>
    <property type="match status" value="1"/>
</dbReference>
<dbReference type="SUPFAM" id="SSF49265">
    <property type="entry name" value="Fibronectin type III"/>
    <property type="match status" value="1"/>
</dbReference>